<dbReference type="EMBL" id="CP000473">
    <property type="protein sequence ID" value="ABJ85666.1"/>
    <property type="molecule type" value="Genomic_DNA"/>
</dbReference>
<evidence type="ECO:0000259" key="2">
    <source>
        <dbReference type="Pfam" id="PF00892"/>
    </source>
</evidence>
<evidence type="ECO:0000256" key="1">
    <source>
        <dbReference type="SAM" id="Phobius"/>
    </source>
</evidence>
<gene>
    <name evidence="3" type="ordered locus">Acid_4707</name>
</gene>
<dbReference type="OrthoDB" id="9814731at2"/>
<dbReference type="Gene3D" id="1.10.3730.20">
    <property type="match status" value="1"/>
</dbReference>
<feature type="transmembrane region" description="Helical" evidence="1">
    <location>
        <begin position="116"/>
        <end position="132"/>
    </location>
</feature>
<dbReference type="SUPFAM" id="SSF103481">
    <property type="entry name" value="Multidrug resistance efflux transporter EmrE"/>
    <property type="match status" value="2"/>
</dbReference>
<organism evidence="3">
    <name type="scientific">Solibacter usitatus (strain Ellin6076)</name>
    <dbReference type="NCBI Taxonomy" id="234267"/>
    <lineage>
        <taxon>Bacteria</taxon>
        <taxon>Pseudomonadati</taxon>
        <taxon>Acidobacteriota</taxon>
        <taxon>Terriglobia</taxon>
        <taxon>Bryobacterales</taxon>
        <taxon>Solibacteraceae</taxon>
        <taxon>Candidatus Solibacter</taxon>
    </lineage>
</organism>
<proteinExistence type="predicted"/>
<dbReference type="PANTHER" id="PTHR22911">
    <property type="entry name" value="ACYL-MALONYL CONDENSING ENZYME-RELATED"/>
    <property type="match status" value="1"/>
</dbReference>
<reference evidence="3" key="1">
    <citation type="submission" date="2006-10" db="EMBL/GenBank/DDBJ databases">
        <title>Complete sequence of Solibacter usitatus Ellin6076.</title>
        <authorList>
            <consortium name="US DOE Joint Genome Institute"/>
            <person name="Copeland A."/>
            <person name="Lucas S."/>
            <person name="Lapidus A."/>
            <person name="Barry K."/>
            <person name="Detter J.C."/>
            <person name="Glavina del Rio T."/>
            <person name="Hammon N."/>
            <person name="Israni S."/>
            <person name="Dalin E."/>
            <person name="Tice H."/>
            <person name="Pitluck S."/>
            <person name="Thompson L.S."/>
            <person name="Brettin T."/>
            <person name="Bruce D."/>
            <person name="Han C."/>
            <person name="Tapia R."/>
            <person name="Gilna P."/>
            <person name="Schmutz J."/>
            <person name="Larimer F."/>
            <person name="Land M."/>
            <person name="Hauser L."/>
            <person name="Kyrpides N."/>
            <person name="Mikhailova N."/>
            <person name="Janssen P.H."/>
            <person name="Kuske C.R."/>
            <person name="Richardson P."/>
        </authorList>
    </citation>
    <scope>NUCLEOTIDE SEQUENCE</scope>
    <source>
        <strain evidence="3">Ellin6076</strain>
    </source>
</reference>
<name>Q01XE9_SOLUE</name>
<feature type="transmembrane region" description="Helical" evidence="1">
    <location>
        <begin position="176"/>
        <end position="196"/>
    </location>
</feature>
<dbReference type="HOGENOM" id="CLU_033863_17_2_0"/>
<dbReference type="InterPro" id="IPR037185">
    <property type="entry name" value="EmrE-like"/>
</dbReference>
<dbReference type="KEGG" id="sus:Acid_4707"/>
<feature type="domain" description="EamA" evidence="2">
    <location>
        <begin position="10"/>
        <end position="130"/>
    </location>
</feature>
<feature type="transmembrane region" description="Helical" evidence="1">
    <location>
        <begin position="261"/>
        <end position="279"/>
    </location>
</feature>
<dbReference type="InterPro" id="IPR000620">
    <property type="entry name" value="EamA_dom"/>
</dbReference>
<accession>Q01XE9</accession>
<keyword evidence="1" id="KW-0472">Membrane</keyword>
<feature type="transmembrane region" description="Helical" evidence="1">
    <location>
        <begin position="85"/>
        <end position="107"/>
    </location>
</feature>
<keyword evidence="1" id="KW-1133">Transmembrane helix</keyword>
<dbReference type="AlphaFoldDB" id="Q01XE9"/>
<feature type="domain" description="EamA" evidence="2">
    <location>
        <begin position="145"/>
        <end position="277"/>
    </location>
</feature>
<dbReference type="Pfam" id="PF00892">
    <property type="entry name" value="EamA"/>
    <property type="match status" value="2"/>
</dbReference>
<keyword evidence="1" id="KW-0812">Transmembrane</keyword>
<sequence precursor="true">MESPVRSRLQIVAAALLFSTGGAAVKAASLTGWQIASFRSGIAAVVLLAALPAARRGWNWRMLPVAVAYAATLILFVLANRLTTAANAIFLQATAPIYVLLLGPWLLHERVRRSDIFYIAAVALGLALFFAGSETAVASAPDPARGNLLALASGITYALMLAGLRWQGKHGEPDAGLKTAVAGNALAFLLALPAALPVHGFTASDAGVILYLGLFQVGLAYWCLTRAIRHVPAFEATTMLQLEPSASPFWTWMAYHESPSFRALAGGILIISATLVNTWRNRRNRAAAGKP</sequence>
<protein>
    <recommendedName>
        <fullName evidence="2">EamA domain-containing protein</fullName>
    </recommendedName>
</protein>
<feature type="transmembrane region" description="Helical" evidence="1">
    <location>
        <begin position="61"/>
        <end position="79"/>
    </location>
</feature>
<feature type="transmembrane region" description="Helical" evidence="1">
    <location>
        <begin position="208"/>
        <end position="224"/>
    </location>
</feature>
<feature type="transmembrane region" description="Helical" evidence="1">
    <location>
        <begin position="144"/>
        <end position="164"/>
    </location>
</feature>
<evidence type="ECO:0000313" key="3">
    <source>
        <dbReference type="EMBL" id="ABJ85666.1"/>
    </source>
</evidence>
<dbReference type="eggNOG" id="COG0697">
    <property type="taxonomic scope" value="Bacteria"/>
</dbReference>
<dbReference type="STRING" id="234267.Acid_4707"/>
<dbReference type="GO" id="GO:0016020">
    <property type="term" value="C:membrane"/>
    <property type="evidence" value="ECO:0007669"/>
    <property type="project" value="InterPro"/>
</dbReference>
<dbReference type="InParanoid" id="Q01XE9"/>